<dbReference type="AlphaFoldDB" id="A0AAE1SH91"/>
<feature type="domain" description="BAH" evidence="2">
    <location>
        <begin position="49"/>
        <end position="173"/>
    </location>
</feature>
<evidence type="ECO:0000256" key="1">
    <source>
        <dbReference type="SAM" id="MobiDB-lite"/>
    </source>
</evidence>
<feature type="region of interest" description="Disordered" evidence="1">
    <location>
        <begin position="482"/>
        <end position="512"/>
    </location>
</feature>
<dbReference type="Proteomes" id="UP001291623">
    <property type="component" value="Unassembled WGS sequence"/>
</dbReference>
<dbReference type="SMART" id="SM00439">
    <property type="entry name" value="BAH"/>
    <property type="match status" value="1"/>
</dbReference>
<name>A0AAE1SH91_9SOLA</name>
<sequence>MALVESVKVEPLAIQEKDEEVEFVWGRKRGIGGKKKEVQFYESFTYDCVEYALYECVYMHKEGQLPYIGMIIKIWENPDKSRKIKIHWFFRPSEILYHLKDVKVAENEVFIASGEATGLVNVNPLEAIAGKCNVVCISEDNRNLQPSDEEVKMADYVFYRAFDVGNCTIVDKMDDKVGGLDVKYVFNRKESQKASHVLKLASDPKDVKTAVEYRANGESFGLKPQSYLATAKASHLIGKSDVPSSLVRYDNLQRDTNVLRVNQETAKKENSVPDGKNSHDLRIAKAAGKSSHLVERSDVDSQSSPIKEDALHGDANDSHIEQQSTMKGNVAPVLIVNSKIANTIVHKQNTLCIVKNDKDDKKVNKPPIKLVEAGERGKPPKDLDILDDRPSKRIKVNGFVTLSEDKGGNSVQKSAICRNDKKVMGTSAAPSEERKKSRDSKLSGGPDENMKIRKDSAALDIRPPKKANVDFLKVKEDRDKSNMTIGKPVDNIGKLPKLSAGTSPKEVKRTEGKSFEVTRRPIAVSFASGNVVFLRSSISY</sequence>
<accession>A0AAE1SH91</accession>
<dbReference type="PANTHER" id="PTHR47073:SF9">
    <property type="entry name" value="BAH DOMAIN-CONTAINING PROTEIN"/>
    <property type="match status" value="1"/>
</dbReference>
<feature type="compositionally biased region" description="Basic and acidic residues" evidence="1">
    <location>
        <begin position="431"/>
        <end position="441"/>
    </location>
</feature>
<evidence type="ECO:0000259" key="2">
    <source>
        <dbReference type="PROSITE" id="PS51038"/>
    </source>
</evidence>
<dbReference type="EMBL" id="JAVYJV010000005">
    <property type="protein sequence ID" value="KAK4369672.1"/>
    <property type="molecule type" value="Genomic_DNA"/>
</dbReference>
<feature type="region of interest" description="Disordered" evidence="1">
    <location>
        <begin position="406"/>
        <end position="452"/>
    </location>
</feature>
<dbReference type="GO" id="GO:0003682">
    <property type="term" value="F:chromatin binding"/>
    <property type="evidence" value="ECO:0007669"/>
    <property type="project" value="InterPro"/>
</dbReference>
<evidence type="ECO:0000313" key="4">
    <source>
        <dbReference type="Proteomes" id="UP001291623"/>
    </source>
</evidence>
<dbReference type="Pfam" id="PF01426">
    <property type="entry name" value="BAH"/>
    <property type="match status" value="1"/>
</dbReference>
<dbReference type="GO" id="GO:0003723">
    <property type="term" value="F:RNA binding"/>
    <property type="evidence" value="ECO:0007669"/>
    <property type="project" value="TreeGrafter"/>
</dbReference>
<dbReference type="FunFam" id="2.30.30.490:FF:000017">
    <property type="entry name" value="Bromo-adjacent homology (BAH) domain-containing protein"/>
    <property type="match status" value="1"/>
</dbReference>
<protein>
    <recommendedName>
        <fullName evidence="2">BAH domain-containing protein</fullName>
    </recommendedName>
</protein>
<proteinExistence type="predicted"/>
<comment type="caution">
    <text evidence="3">The sequence shown here is derived from an EMBL/GenBank/DDBJ whole genome shotgun (WGS) entry which is preliminary data.</text>
</comment>
<feature type="region of interest" description="Disordered" evidence="1">
    <location>
        <begin position="287"/>
        <end position="312"/>
    </location>
</feature>
<keyword evidence="4" id="KW-1185">Reference proteome</keyword>
<gene>
    <name evidence="3" type="ORF">RND71_009147</name>
</gene>
<dbReference type="InterPro" id="IPR001025">
    <property type="entry name" value="BAH_dom"/>
</dbReference>
<dbReference type="InterPro" id="IPR043151">
    <property type="entry name" value="BAH_sf"/>
</dbReference>
<evidence type="ECO:0000313" key="3">
    <source>
        <dbReference type="EMBL" id="KAK4369672.1"/>
    </source>
</evidence>
<dbReference type="PROSITE" id="PS51038">
    <property type="entry name" value="BAH"/>
    <property type="match status" value="1"/>
</dbReference>
<dbReference type="PANTHER" id="PTHR47073">
    <property type="entry name" value="PROTEIN ANTI-SILENCING 1"/>
    <property type="match status" value="1"/>
</dbReference>
<reference evidence="3" key="1">
    <citation type="submission" date="2023-12" db="EMBL/GenBank/DDBJ databases">
        <title>Genome assembly of Anisodus tanguticus.</title>
        <authorList>
            <person name="Wang Y.-J."/>
        </authorList>
    </citation>
    <scope>NUCLEOTIDE SEQUENCE</scope>
    <source>
        <strain evidence="3">KB-2021</strain>
        <tissue evidence="3">Leaf</tissue>
    </source>
</reference>
<dbReference type="Gene3D" id="2.30.30.490">
    <property type="match status" value="1"/>
</dbReference>
<organism evidence="3 4">
    <name type="scientific">Anisodus tanguticus</name>
    <dbReference type="NCBI Taxonomy" id="243964"/>
    <lineage>
        <taxon>Eukaryota</taxon>
        <taxon>Viridiplantae</taxon>
        <taxon>Streptophyta</taxon>
        <taxon>Embryophyta</taxon>
        <taxon>Tracheophyta</taxon>
        <taxon>Spermatophyta</taxon>
        <taxon>Magnoliopsida</taxon>
        <taxon>eudicotyledons</taxon>
        <taxon>Gunneridae</taxon>
        <taxon>Pentapetalae</taxon>
        <taxon>asterids</taxon>
        <taxon>lamiids</taxon>
        <taxon>Solanales</taxon>
        <taxon>Solanaceae</taxon>
        <taxon>Solanoideae</taxon>
        <taxon>Hyoscyameae</taxon>
        <taxon>Anisodus</taxon>
    </lineage>
</organism>